<evidence type="ECO:0000256" key="1">
    <source>
        <dbReference type="ARBA" id="ARBA00022603"/>
    </source>
</evidence>
<dbReference type="SUPFAM" id="SSF53335">
    <property type="entry name" value="S-adenosyl-L-methionine-dependent methyltransferases"/>
    <property type="match status" value="1"/>
</dbReference>
<dbReference type="InterPro" id="IPR029063">
    <property type="entry name" value="SAM-dependent_MTases_sf"/>
</dbReference>
<dbReference type="OrthoDB" id="9794208at2"/>
<dbReference type="Proteomes" id="UP000002407">
    <property type="component" value="Chromosome"/>
</dbReference>
<dbReference type="EMBL" id="CP000776">
    <property type="protein sequence ID" value="ABS52417.1"/>
    <property type="molecule type" value="Genomic_DNA"/>
</dbReference>
<evidence type="ECO:0000313" key="4">
    <source>
        <dbReference type="Proteomes" id="UP000002407"/>
    </source>
</evidence>
<keyword evidence="1" id="KW-0489">Methyltransferase</keyword>
<proteinExistence type="predicted"/>
<dbReference type="Pfam" id="PF02636">
    <property type="entry name" value="Methyltransf_28"/>
    <property type="match status" value="1"/>
</dbReference>
<evidence type="ECO:0000256" key="2">
    <source>
        <dbReference type="ARBA" id="ARBA00022679"/>
    </source>
</evidence>
<dbReference type="HOGENOM" id="CLU_054026_0_0_7"/>
<dbReference type="GO" id="GO:0035243">
    <property type="term" value="F:protein-arginine omega-N symmetric methyltransferase activity"/>
    <property type="evidence" value="ECO:0007669"/>
    <property type="project" value="TreeGrafter"/>
</dbReference>
<dbReference type="STRING" id="360107.CHAB381_0718"/>
<dbReference type="AlphaFoldDB" id="A7I1A7"/>
<dbReference type="Gene3D" id="3.40.50.12710">
    <property type="match status" value="1"/>
</dbReference>
<gene>
    <name evidence="3" type="ordered locus">CHAB381_0718</name>
</gene>
<evidence type="ECO:0000313" key="3">
    <source>
        <dbReference type="EMBL" id="ABS52417.1"/>
    </source>
</evidence>
<dbReference type="eggNOG" id="COG1565">
    <property type="taxonomic scope" value="Bacteria"/>
</dbReference>
<keyword evidence="2" id="KW-0808">Transferase</keyword>
<dbReference type="PANTHER" id="PTHR12049:SF7">
    <property type="entry name" value="PROTEIN ARGININE METHYLTRANSFERASE NDUFAF7, MITOCHONDRIAL"/>
    <property type="match status" value="1"/>
</dbReference>
<accession>A7I1A7</accession>
<dbReference type="InterPro" id="IPR038375">
    <property type="entry name" value="NDUFAF7_sf"/>
</dbReference>
<reference evidence="4" key="1">
    <citation type="submission" date="2007-07" db="EMBL/GenBank/DDBJ databases">
        <title>Complete genome sequence of Campylobacter hominis ATCC BAA-381, a commensal isolated from the human gastrointestinal tract.</title>
        <authorList>
            <person name="Fouts D.E."/>
            <person name="Mongodin E.F."/>
            <person name="Puiu D."/>
            <person name="Sebastian Y."/>
            <person name="Miller W.G."/>
            <person name="Mandrell R.E."/>
            <person name="Nelson K.E."/>
        </authorList>
    </citation>
    <scope>NUCLEOTIDE SEQUENCE [LARGE SCALE GENOMIC DNA]</scope>
    <source>
        <strain evidence="4">ATCC BAA-381 / LMG 19568 / NCTC 13146 / CH001A</strain>
    </source>
</reference>
<evidence type="ECO:0008006" key="5">
    <source>
        <dbReference type="Google" id="ProtNLM"/>
    </source>
</evidence>
<organism evidence="3 4">
    <name type="scientific">Campylobacter hominis (strain ATCC BAA-381 / DSM 21671 / CCUG 45161 / LMG 19568 / NCTC 13146 / CH001A)</name>
    <dbReference type="NCBI Taxonomy" id="360107"/>
    <lineage>
        <taxon>Bacteria</taxon>
        <taxon>Pseudomonadati</taxon>
        <taxon>Campylobacterota</taxon>
        <taxon>Epsilonproteobacteria</taxon>
        <taxon>Campylobacterales</taxon>
        <taxon>Campylobacteraceae</taxon>
        <taxon>Campylobacter</taxon>
    </lineage>
</organism>
<keyword evidence="4" id="KW-1185">Reference proteome</keyword>
<dbReference type="KEGG" id="cha:CHAB381_0718"/>
<dbReference type="RefSeq" id="WP_012108586.1">
    <property type="nucleotide sequence ID" value="NC_009714.1"/>
</dbReference>
<dbReference type="GO" id="GO:0032259">
    <property type="term" value="P:methylation"/>
    <property type="evidence" value="ECO:0007669"/>
    <property type="project" value="UniProtKB-KW"/>
</dbReference>
<dbReference type="PANTHER" id="PTHR12049">
    <property type="entry name" value="PROTEIN ARGININE METHYLTRANSFERASE NDUFAF7, MITOCHONDRIAL"/>
    <property type="match status" value="1"/>
</dbReference>
<dbReference type="InterPro" id="IPR003788">
    <property type="entry name" value="NDUFAF7"/>
</dbReference>
<sequence>MKFSDYFEAWLNGNYYAKATPIGKKGDFYTAVSVGSLFGICIAKRILKLANNFEGKIFIVEIGANEGYLLADIIQGIFTFSPERLANFEFAIIEPHENLRDLQNKNFKKRFGDEVKISHFSSFDKAKFKNAIFIANELFDAFKCEILDVDKILFVENHKYEFKKADDEILDFAQKFKIKKGEIPLGYFDFANDMRKSAENFAFIAFDYGQMRAKNDFSLRVYKKHEVFDFFEIENLSEFYGVSDITYDVNFEILKAAFEENSSKMFDFKKQSTALVDFGAVEILEMFLKHSKTAYENAKLQLNHLLNEFSRFNMIEFRG</sequence>
<protein>
    <recommendedName>
        <fullName evidence="5">Dihydrodipicolinate reductase</fullName>
    </recommendedName>
</protein>
<name>A7I1A7_CAMHC</name>